<dbReference type="Proteomes" id="UP000265520">
    <property type="component" value="Unassembled WGS sequence"/>
</dbReference>
<sequence>SLKNPSSVEQYSRRKKGAACGCAVTPTSQANSCYNSDNRRHDAFDLGG</sequence>
<comment type="caution">
    <text evidence="1">The sequence shown here is derived from an EMBL/GenBank/DDBJ whole genome shotgun (WGS) entry which is preliminary data.</text>
</comment>
<name>A0A392PWM8_9FABA</name>
<dbReference type="EMBL" id="LXQA010099351">
    <property type="protein sequence ID" value="MCI16087.1"/>
    <property type="molecule type" value="Genomic_DNA"/>
</dbReference>
<feature type="non-terminal residue" evidence="1">
    <location>
        <position position="1"/>
    </location>
</feature>
<evidence type="ECO:0000313" key="2">
    <source>
        <dbReference type="Proteomes" id="UP000265520"/>
    </source>
</evidence>
<protein>
    <submittedName>
        <fullName evidence="1">Uncharacterized protein</fullName>
    </submittedName>
</protein>
<evidence type="ECO:0000313" key="1">
    <source>
        <dbReference type="EMBL" id="MCI16087.1"/>
    </source>
</evidence>
<accession>A0A392PWM8</accession>
<keyword evidence="2" id="KW-1185">Reference proteome</keyword>
<reference evidence="1 2" key="1">
    <citation type="journal article" date="2018" name="Front. Plant Sci.">
        <title>Red Clover (Trifolium pratense) and Zigzag Clover (T. medium) - A Picture of Genomic Similarities and Differences.</title>
        <authorList>
            <person name="Dluhosova J."/>
            <person name="Istvanek J."/>
            <person name="Nedelnik J."/>
            <person name="Repkova J."/>
        </authorList>
    </citation>
    <scope>NUCLEOTIDE SEQUENCE [LARGE SCALE GENOMIC DNA]</scope>
    <source>
        <strain evidence="2">cv. 10/8</strain>
        <tissue evidence="1">Leaf</tissue>
    </source>
</reference>
<dbReference type="AlphaFoldDB" id="A0A392PWM8"/>
<organism evidence="1 2">
    <name type="scientific">Trifolium medium</name>
    <dbReference type="NCBI Taxonomy" id="97028"/>
    <lineage>
        <taxon>Eukaryota</taxon>
        <taxon>Viridiplantae</taxon>
        <taxon>Streptophyta</taxon>
        <taxon>Embryophyta</taxon>
        <taxon>Tracheophyta</taxon>
        <taxon>Spermatophyta</taxon>
        <taxon>Magnoliopsida</taxon>
        <taxon>eudicotyledons</taxon>
        <taxon>Gunneridae</taxon>
        <taxon>Pentapetalae</taxon>
        <taxon>rosids</taxon>
        <taxon>fabids</taxon>
        <taxon>Fabales</taxon>
        <taxon>Fabaceae</taxon>
        <taxon>Papilionoideae</taxon>
        <taxon>50 kb inversion clade</taxon>
        <taxon>NPAAA clade</taxon>
        <taxon>Hologalegina</taxon>
        <taxon>IRL clade</taxon>
        <taxon>Trifolieae</taxon>
        <taxon>Trifolium</taxon>
    </lineage>
</organism>
<proteinExistence type="predicted"/>